<dbReference type="eggNOG" id="COG3266">
    <property type="taxonomic scope" value="Bacteria"/>
</dbReference>
<reference evidence="1 2" key="1">
    <citation type="journal article" date="2016" name="Microb. Cell Fact.">
        <title>Dissection of exopolysaccharide biosynthesis in Kozakia baliensis.</title>
        <authorList>
            <person name="Brandt J.U."/>
            <person name="Jakob F."/>
            <person name="Behr J."/>
            <person name="Geissler A.J."/>
            <person name="Vogel R.F."/>
        </authorList>
    </citation>
    <scope>NUCLEOTIDE SEQUENCE [LARGE SCALE GENOMIC DNA]</scope>
    <source>
        <strain evidence="1 2">DSM 14400</strain>
    </source>
</reference>
<dbReference type="EMBL" id="CP014674">
    <property type="protein sequence ID" value="AOX16801.1"/>
    <property type="molecule type" value="Genomic_DNA"/>
</dbReference>
<evidence type="ECO:0000313" key="2">
    <source>
        <dbReference type="Proteomes" id="UP000179145"/>
    </source>
</evidence>
<accession>A0A1D8UT47</accession>
<keyword evidence="2" id="KW-1185">Reference proteome</keyword>
<name>A0A1D8UT47_9PROT</name>
<dbReference type="OrthoDB" id="7225490at2"/>
<dbReference type="KEGG" id="kba:A0U89_06290"/>
<evidence type="ECO:0000313" key="1">
    <source>
        <dbReference type="EMBL" id="AOX16801.1"/>
    </source>
</evidence>
<gene>
    <name evidence="1" type="ORF">A0U89_06290</name>
</gene>
<dbReference type="RefSeq" id="WP_070402522.1">
    <property type="nucleotide sequence ID" value="NZ_CP014674.1"/>
</dbReference>
<organism evidence="1 2">
    <name type="scientific">Kozakia baliensis</name>
    <dbReference type="NCBI Taxonomy" id="153496"/>
    <lineage>
        <taxon>Bacteria</taxon>
        <taxon>Pseudomonadati</taxon>
        <taxon>Pseudomonadota</taxon>
        <taxon>Alphaproteobacteria</taxon>
        <taxon>Acetobacterales</taxon>
        <taxon>Acetobacteraceae</taxon>
        <taxon>Kozakia</taxon>
    </lineage>
</organism>
<sequence>MPVTTNTSPGSSLALAFASTGDVAYDVTPTQALTLSLSSGVSGQFQILRLVIRQPLSGGFAVTLPTGVKYAGGVAPTVSTTAGQITVVNFATDDGGVTYLGGL</sequence>
<dbReference type="STRING" id="153496.A0U89_06290"/>
<dbReference type="AlphaFoldDB" id="A0A1D8UT47"/>
<protein>
    <submittedName>
        <fullName evidence="1">Uncharacterized protein</fullName>
    </submittedName>
</protein>
<proteinExistence type="predicted"/>
<dbReference type="Proteomes" id="UP000179145">
    <property type="component" value="Chromosome"/>
</dbReference>